<dbReference type="AlphaFoldDB" id="A0A8H5FN49"/>
<dbReference type="PROSITE" id="PS00941">
    <property type="entry name" value="CARBOXYLESTERASE_B_2"/>
    <property type="match status" value="1"/>
</dbReference>
<evidence type="ECO:0000313" key="3">
    <source>
        <dbReference type="EMBL" id="KAF5342929.1"/>
    </source>
</evidence>
<dbReference type="SUPFAM" id="SSF53474">
    <property type="entry name" value="alpha/beta-Hydrolases"/>
    <property type="match status" value="1"/>
</dbReference>
<proteinExistence type="predicted"/>
<gene>
    <name evidence="3" type="ORF">D9758_014975</name>
</gene>
<name>A0A8H5FN49_9AGAR</name>
<dbReference type="PANTHER" id="PTHR11559">
    <property type="entry name" value="CARBOXYLESTERASE"/>
    <property type="match status" value="1"/>
</dbReference>
<dbReference type="InterPro" id="IPR019819">
    <property type="entry name" value="Carboxylesterase_B_CS"/>
</dbReference>
<feature type="signal peptide" evidence="1">
    <location>
        <begin position="1"/>
        <end position="19"/>
    </location>
</feature>
<feature type="chain" id="PRO_5034740116" description="Carboxylesterase type B domain-containing protein" evidence="1">
    <location>
        <begin position="20"/>
        <end position="178"/>
    </location>
</feature>
<evidence type="ECO:0000259" key="2">
    <source>
        <dbReference type="Pfam" id="PF00135"/>
    </source>
</evidence>
<protein>
    <recommendedName>
        <fullName evidence="2">Carboxylesterase type B domain-containing protein</fullName>
    </recommendedName>
</protein>
<accession>A0A8H5FN49</accession>
<dbReference type="Proteomes" id="UP000559256">
    <property type="component" value="Unassembled WGS sequence"/>
</dbReference>
<organism evidence="3 4">
    <name type="scientific">Tetrapyrgos nigripes</name>
    <dbReference type="NCBI Taxonomy" id="182062"/>
    <lineage>
        <taxon>Eukaryota</taxon>
        <taxon>Fungi</taxon>
        <taxon>Dikarya</taxon>
        <taxon>Basidiomycota</taxon>
        <taxon>Agaricomycotina</taxon>
        <taxon>Agaricomycetes</taxon>
        <taxon>Agaricomycetidae</taxon>
        <taxon>Agaricales</taxon>
        <taxon>Marasmiineae</taxon>
        <taxon>Marasmiaceae</taxon>
        <taxon>Tetrapyrgos</taxon>
    </lineage>
</organism>
<dbReference type="Pfam" id="PF00135">
    <property type="entry name" value="COesterase"/>
    <property type="match status" value="1"/>
</dbReference>
<dbReference type="InterPro" id="IPR002018">
    <property type="entry name" value="CarbesteraseB"/>
</dbReference>
<dbReference type="OrthoDB" id="408631at2759"/>
<keyword evidence="4" id="KW-1185">Reference proteome</keyword>
<reference evidence="3 4" key="1">
    <citation type="journal article" date="2020" name="ISME J.">
        <title>Uncovering the hidden diversity of litter-decomposition mechanisms in mushroom-forming fungi.</title>
        <authorList>
            <person name="Floudas D."/>
            <person name="Bentzer J."/>
            <person name="Ahren D."/>
            <person name="Johansson T."/>
            <person name="Persson P."/>
            <person name="Tunlid A."/>
        </authorList>
    </citation>
    <scope>NUCLEOTIDE SEQUENCE [LARGE SCALE GENOMIC DNA]</scope>
    <source>
        <strain evidence="3 4">CBS 291.85</strain>
    </source>
</reference>
<feature type="domain" description="Carboxylesterase type B" evidence="2">
    <location>
        <begin position="52"/>
        <end position="177"/>
    </location>
</feature>
<evidence type="ECO:0000313" key="4">
    <source>
        <dbReference type="Proteomes" id="UP000559256"/>
    </source>
</evidence>
<dbReference type="InterPro" id="IPR029058">
    <property type="entry name" value="AB_hydrolase_fold"/>
</dbReference>
<keyword evidence="1" id="KW-0732">Signal</keyword>
<dbReference type="InterPro" id="IPR050309">
    <property type="entry name" value="Type-B_Carboxylest/Lipase"/>
</dbReference>
<dbReference type="EMBL" id="JAACJM010000152">
    <property type="protein sequence ID" value="KAF5342929.1"/>
    <property type="molecule type" value="Genomic_DNA"/>
</dbReference>
<sequence>MKAALLPLCASAFYTLVTAQTPKIQLGNTTFDWEGYAASPCGFLWRRTLIAEVFDASNFGLACLQQDVPAQAMSEDCLTINIFRPSDVPTDVKLPDYGGGFDAGTASTFNGSGIVAQSLVRGTPLVYVNFNYRLGPLGLPQGKEADNRKALNLAIKDQHVALQWVQENIGVFGGDKTK</sequence>
<evidence type="ECO:0000256" key="1">
    <source>
        <dbReference type="SAM" id="SignalP"/>
    </source>
</evidence>
<dbReference type="Gene3D" id="3.40.50.1820">
    <property type="entry name" value="alpha/beta hydrolase"/>
    <property type="match status" value="1"/>
</dbReference>
<comment type="caution">
    <text evidence="3">The sequence shown here is derived from an EMBL/GenBank/DDBJ whole genome shotgun (WGS) entry which is preliminary data.</text>
</comment>